<keyword evidence="5" id="KW-1185">Reference proteome</keyword>
<sequence length="141" mass="15638">MDYNHVDQLFHQSAEKGDLEILLLFQKEAMLMAAKNGFDKIVEVLVEYGTNYGTDINATDSDAKTLLMLASENGHINLVRFLVEKNADVNTENSNEETPLTLASENGHIDVVRYLLKRGANANAGTSQLVILCAEYCHTFS</sequence>
<dbReference type="AlphaFoldDB" id="A0A0N4VJN9"/>
<dbReference type="PROSITE" id="PS50088">
    <property type="entry name" value="ANK_REPEAT"/>
    <property type="match status" value="2"/>
</dbReference>
<dbReference type="Proteomes" id="UP000274131">
    <property type="component" value="Unassembled WGS sequence"/>
</dbReference>
<proteinExistence type="predicted"/>
<organism evidence="6">
    <name type="scientific">Enterobius vermicularis</name>
    <name type="common">Human pinworm</name>
    <dbReference type="NCBI Taxonomy" id="51028"/>
    <lineage>
        <taxon>Eukaryota</taxon>
        <taxon>Metazoa</taxon>
        <taxon>Ecdysozoa</taxon>
        <taxon>Nematoda</taxon>
        <taxon>Chromadorea</taxon>
        <taxon>Rhabditida</taxon>
        <taxon>Spirurina</taxon>
        <taxon>Oxyuridomorpha</taxon>
        <taxon>Oxyuroidea</taxon>
        <taxon>Oxyuridae</taxon>
        <taxon>Enterobius</taxon>
    </lineage>
</organism>
<feature type="repeat" description="ANK" evidence="3">
    <location>
        <begin position="95"/>
        <end position="127"/>
    </location>
</feature>
<evidence type="ECO:0000313" key="5">
    <source>
        <dbReference type="Proteomes" id="UP000274131"/>
    </source>
</evidence>
<protein>
    <submittedName>
        <fullName evidence="6">ANK_REP_REGION domain-containing protein</fullName>
    </submittedName>
</protein>
<gene>
    <name evidence="4" type="ORF">EVEC_LOCUS10385</name>
</gene>
<dbReference type="PANTHER" id="PTHR24171">
    <property type="entry name" value="ANKYRIN REPEAT DOMAIN-CONTAINING PROTEIN 39-RELATED"/>
    <property type="match status" value="1"/>
</dbReference>
<feature type="repeat" description="ANK" evidence="3">
    <location>
        <begin position="62"/>
        <end position="94"/>
    </location>
</feature>
<evidence type="ECO:0000313" key="4">
    <source>
        <dbReference type="EMBL" id="VDD95634.1"/>
    </source>
</evidence>
<dbReference type="SMART" id="SM00248">
    <property type="entry name" value="ANK"/>
    <property type="match status" value="3"/>
</dbReference>
<keyword evidence="1" id="KW-0677">Repeat</keyword>
<dbReference type="Pfam" id="PF12796">
    <property type="entry name" value="Ank_2"/>
    <property type="match status" value="1"/>
</dbReference>
<evidence type="ECO:0000313" key="6">
    <source>
        <dbReference type="WBParaSite" id="EVEC_0001106001-mRNA-1"/>
    </source>
</evidence>
<evidence type="ECO:0000256" key="3">
    <source>
        <dbReference type="PROSITE-ProRule" id="PRU00023"/>
    </source>
</evidence>
<dbReference type="OrthoDB" id="9995210at2759"/>
<dbReference type="InterPro" id="IPR036770">
    <property type="entry name" value="Ankyrin_rpt-contain_sf"/>
</dbReference>
<reference evidence="6" key="1">
    <citation type="submission" date="2017-02" db="UniProtKB">
        <authorList>
            <consortium name="WormBaseParasite"/>
        </authorList>
    </citation>
    <scope>IDENTIFICATION</scope>
</reference>
<dbReference type="SUPFAM" id="SSF48403">
    <property type="entry name" value="Ankyrin repeat"/>
    <property type="match status" value="1"/>
</dbReference>
<evidence type="ECO:0000256" key="1">
    <source>
        <dbReference type="ARBA" id="ARBA00022737"/>
    </source>
</evidence>
<dbReference type="Gene3D" id="1.25.40.20">
    <property type="entry name" value="Ankyrin repeat-containing domain"/>
    <property type="match status" value="1"/>
</dbReference>
<name>A0A0N4VJN9_ENTVE</name>
<dbReference type="EMBL" id="UXUI01010795">
    <property type="protein sequence ID" value="VDD95634.1"/>
    <property type="molecule type" value="Genomic_DNA"/>
</dbReference>
<dbReference type="PROSITE" id="PS50297">
    <property type="entry name" value="ANK_REP_REGION"/>
    <property type="match status" value="2"/>
</dbReference>
<dbReference type="WBParaSite" id="EVEC_0001106001-mRNA-1">
    <property type="protein sequence ID" value="EVEC_0001106001-mRNA-1"/>
    <property type="gene ID" value="EVEC_0001106001"/>
</dbReference>
<dbReference type="PANTHER" id="PTHR24171:SF9">
    <property type="entry name" value="ANKYRIN REPEAT DOMAIN-CONTAINING PROTEIN 39"/>
    <property type="match status" value="1"/>
</dbReference>
<dbReference type="InterPro" id="IPR002110">
    <property type="entry name" value="Ankyrin_rpt"/>
</dbReference>
<keyword evidence="2 3" id="KW-0040">ANK repeat</keyword>
<reference evidence="4 5" key="2">
    <citation type="submission" date="2018-10" db="EMBL/GenBank/DDBJ databases">
        <authorList>
            <consortium name="Pathogen Informatics"/>
        </authorList>
    </citation>
    <scope>NUCLEOTIDE SEQUENCE [LARGE SCALE GENOMIC DNA]</scope>
</reference>
<dbReference type="STRING" id="51028.A0A0N4VJN9"/>
<evidence type="ECO:0000256" key="2">
    <source>
        <dbReference type="ARBA" id="ARBA00023043"/>
    </source>
</evidence>
<accession>A0A0N4VJN9</accession>